<comment type="similarity">
    <text evidence="7 8">Belongs to the pseudomonas-type ThrB family.</text>
</comment>
<keyword evidence="6 8" id="KW-0067">ATP-binding</keyword>
<dbReference type="InterPro" id="IPR002575">
    <property type="entry name" value="Aminoglycoside_PTrfase"/>
</dbReference>
<dbReference type="SUPFAM" id="SSF56112">
    <property type="entry name" value="Protein kinase-like (PK-like)"/>
    <property type="match status" value="1"/>
</dbReference>
<dbReference type="AlphaFoldDB" id="A0A369VWU9"/>
<dbReference type="InterPro" id="IPR050249">
    <property type="entry name" value="Pseudomonas-type_ThrB"/>
</dbReference>
<evidence type="ECO:0000256" key="9">
    <source>
        <dbReference type="NCBIfam" id="TIGR00938"/>
    </source>
</evidence>
<gene>
    <name evidence="8 11" type="primary">thrB</name>
    <name evidence="11" type="ORF">DVW87_09965</name>
</gene>
<dbReference type="PANTHER" id="PTHR21064">
    <property type="entry name" value="AMINOGLYCOSIDE PHOSPHOTRANSFERASE DOMAIN-CONTAINING PROTEIN-RELATED"/>
    <property type="match status" value="1"/>
</dbReference>
<evidence type="ECO:0000256" key="8">
    <source>
        <dbReference type="HAMAP-Rule" id="MF_00301"/>
    </source>
</evidence>
<evidence type="ECO:0000256" key="2">
    <source>
        <dbReference type="ARBA" id="ARBA00022679"/>
    </source>
</evidence>
<comment type="pathway">
    <text evidence="8">Amino-acid biosynthesis; L-threonine biosynthesis; L-threonine from L-aspartate: step 4/5.</text>
</comment>
<dbReference type="PANTHER" id="PTHR21064:SF6">
    <property type="entry name" value="AMINOGLYCOSIDE PHOSPHOTRANSFERASE DOMAIN-CONTAINING PROTEIN"/>
    <property type="match status" value="1"/>
</dbReference>
<dbReference type="InterPro" id="IPR005280">
    <property type="entry name" value="Homoserine_kinase_II"/>
</dbReference>
<keyword evidence="1 8" id="KW-0028">Amino-acid biosynthesis</keyword>
<organism evidence="11 12">
    <name type="scientific">Sphingomonas aracearum</name>
    <dbReference type="NCBI Taxonomy" id="2283317"/>
    <lineage>
        <taxon>Bacteria</taxon>
        <taxon>Pseudomonadati</taxon>
        <taxon>Pseudomonadota</taxon>
        <taxon>Alphaproteobacteria</taxon>
        <taxon>Sphingomonadales</taxon>
        <taxon>Sphingomonadaceae</taxon>
        <taxon>Sphingomonas</taxon>
    </lineage>
</organism>
<dbReference type="CDD" id="cd05153">
    <property type="entry name" value="HomoserineK_II"/>
    <property type="match status" value="1"/>
</dbReference>
<dbReference type="GO" id="GO:0009088">
    <property type="term" value="P:threonine biosynthetic process"/>
    <property type="evidence" value="ECO:0007669"/>
    <property type="project" value="UniProtKB-UniRule"/>
</dbReference>
<evidence type="ECO:0000256" key="3">
    <source>
        <dbReference type="ARBA" id="ARBA00022697"/>
    </source>
</evidence>
<evidence type="ECO:0000256" key="4">
    <source>
        <dbReference type="ARBA" id="ARBA00022741"/>
    </source>
</evidence>
<dbReference type="InterPro" id="IPR011009">
    <property type="entry name" value="Kinase-like_dom_sf"/>
</dbReference>
<protein>
    <recommendedName>
        <fullName evidence="8 9">Homoserine kinase</fullName>
        <shortName evidence="8">HK</shortName>
        <shortName evidence="8">HSK</shortName>
        <ecNumber evidence="8 9">2.7.1.39</ecNumber>
    </recommendedName>
</protein>
<keyword evidence="5 8" id="KW-0418">Kinase</keyword>
<dbReference type="Pfam" id="PF01636">
    <property type="entry name" value="APH"/>
    <property type="match status" value="1"/>
</dbReference>
<dbReference type="NCBIfam" id="NF003558">
    <property type="entry name" value="PRK05231.1"/>
    <property type="match status" value="1"/>
</dbReference>
<reference evidence="11 12" key="1">
    <citation type="submission" date="2018-07" db="EMBL/GenBank/DDBJ databases">
        <title>a novel species of Sphingomonas isolated from the rhizosphere soil of Araceae plant.</title>
        <authorList>
            <person name="Zhiyong W."/>
            <person name="Qinglan Z."/>
            <person name="Zhiwei F."/>
            <person name="Ding X."/>
            <person name="Gejiao W."/>
            <person name="Shixue Z."/>
        </authorList>
    </citation>
    <scope>NUCLEOTIDE SEQUENCE [LARGE SCALE GENOMIC DNA]</scope>
    <source>
        <strain evidence="11 12">WZY 27</strain>
    </source>
</reference>
<dbReference type="Proteomes" id="UP000253918">
    <property type="component" value="Unassembled WGS sequence"/>
</dbReference>
<dbReference type="UniPathway" id="UPA00050">
    <property type="reaction ID" value="UER00064"/>
</dbReference>
<keyword evidence="4 8" id="KW-0547">Nucleotide-binding</keyword>
<dbReference type="Gene3D" id="3.30.200.20">
    <property type="entry name" value="Phosphorylase Kinase, domain 1"/>
    <property type="match status" value="1"/>
</dbReference>
<dbReference type="NCBIfam" id="TIGR00938">
    <property type="entry name" value="thrB_alt"/>
    <property type="match status" value="1"/>
</dbReference>
<dbReference type="EMBL" id="QQNB01000002">
    <property type="protein sequence ID" value="RDE05552.1"/>
    <property type="molecule type" value="Genomic_DNA"/>
</dbReference>
<keyword evidence="3 8" id="KW-0791">Threonine biosynthesis</keyword>
<keyword evidence="12" id="KW-1185">Reference proteome</keyword>
<feature type="domain" description="Aminoglycoside phosphotransferase" evidence="10">
    <location>
        <begin position="27"/>
        <end position="254"/>
    </location>
</feature>
<keyword evidence="2 8" id="KW-0808">Transferase</keyword>
<evidence type="ECO:0000256" key="5">
    <source>
        <dbReference type="ARBA" id="ARBA00022777"/>
    </source>
</evidence>
<comment type="caution">
    <text evidence="11">The sequence shown here is derived from an EMBL/GenBank/DDBJ whole genome shotgun (WGS) entry which is preliminary data.</text>
</comment>
<evidence type="ECO:0000256" key="1">
    <source>
        <dbReference type="ARBA" id="ARBA00022605"/>
    </source>
</evidence>
<dbReference type="GO" id="GO:0005524">
    <property type="term" value="F:ATP binding"/>
    <property type="evidence" value="ECO:0007669"/>
    <property type="project" value="UniProtKB-KW"/>
</dbReference>
<dbReference type="HAMAP" id="MF_00301">
    <property type="entry name" value="Homoser_kinase_2"/>
    <property type="match status" value="1"/>
</dbReference>
<dbReference type="Gene3D" id="3.90.1200.10">
    <property type="match status" value="1"/>
</dbReference>
<evidence type="ECO:0000256" key="7">
    <source>
        <dbReference type="ARBA" id="ARBA00038240"/>
    </source>
</evidence>
<evidence type="ECO:0000313" key="12">
    <source>
        <dbReference type="Proteomes" id="UP000253918"/>
    </source>
</evidence>
<dbReference type="GO" id="GO:0004413">
    <property type="term" value="F:homoserine kinase activity"/>
    <property type="evidence" value="ECO:0007669"/>
    <property type="project" value="UniProtKB-UniRule"/>
</dbReference>
<accession>A0A369VWU9</accession>
<dbReference type="EC" id="2.7.1.39" evidence="8 9"/>
<comment type="catalytic activity">
    <reaction evidence="8">
        <text>L-homoserine + ATP = O-phospho-L-homoserine + ADP + H(+)</text>
        <dbReference type="Rhea" id="RHEA:13985"/>
        <dbReference type="ChEBI" id="CHEBI:15378"/>
        <dbReference type="ChEBI" id="CHEBI:30616"/>
        <dbReference type="ChEBI" id="CHEBI:57476"/>
        <dbReference type="ChEBI" id="CHEBI:57590"/>
        <dbReference type="ChEBI" id="CHEBI:456216"/>
        <dbReference type="EC" id="2.7.1.39"/>
    </reaction>
</comment>
<sequence>MAVYTHVSAEALSALLARYDVGALVSAKGIAEGVENSNYLVDTTAGRFILTLYEKRVDGGDLPFFLALLDHLAAKGLPVPPAIKDRQGAAIQTLEGRPACLIQFLPGVSLSSPTPTQARAAGDALGRLHAAAADFPLTRPNTMGSHTWQPLLERCGRRLDEIAPGLHDDLADAVAKLSVAWPAGLDRSLIHADLFPDNVLMLGNEITGLIDFYFACTDLRLYDLAIMHTAWCFDAQGRTFDAAIGDALIEGYGRHFPLNDDERLAFNDLAVGACIRFALSRAWDWLNTPADALVTRKDPLAYMRRLAHYDPRLLTRVKL</sequence>
<dbReference type="RefSeq" id="WP_114687622.1">
    <property type="nucleotide sequence ID" value="NZ_QQNB01000002.1"/>
</dbReference>
<dbReference type="OrthoDB" id="9777460at2"/>
<name>A0A369VWU9_9SPHN</name>
<evidence type="ECO:0000313" key="11">
    <source>
        <dbReference type="EMBL" id="RDE05552.1"/>
    </source>
</evidence>
<proteinExistence type="inferred from homology"/>
<evidence type="ECO:0000259" key="10">
    <source>
        <dbReference type="Pfam" id="PF01636"/>
    </source>
</evidence>
<evidence type="ECO:0000256" key="6">
    <source>
        <dbReference type="ARBA" id="ARBA00022840"/>
    </source>
</evidence>